<dbReference type="CDD" id="cd03139">
    <property type="entry name" value="GATase1_PfpI_2"/>
    <property type="match status" value="1"/>
</dbReference>
<dbReference type="EMBL" id="APJA01000014">
    <property type="protein sequence ID" value="ERK29627.1"/>
    <property type="molecule type" value="Genomic_DNA"/>
</dbReference>
<dbReference type="InterPro" id="IPR052158">
    <property type="entry name" value="INH-QAR"/>
</dbReference>
<dbReference type="Gene3D" id="3.40.50.880">
    <property type="match status" value="1"/>
</dbReference>
<dbReference type="Proteomes" id="UP000016721">
    <property type="component" value="Unassembled WGS sequence"/>
</dbReference>
<dbReference type="GO" id="GO:0006508">
    <property type="term" value="P:proteolysis"/>
    <property type="evidence" value="ECO:0007669"/>
    <property type="project" value="UniProtKB-KW"/>
</dbReference>
<dbReference type="InterPro" id="IPR002818">
    <property type="entry name" value="DJ-1/PfpI"/>
</dbReference>
<dbReference type="PANTHER" id="PTHR43130">
    <property type="entry name" value="ARAC-FAMILY TRANSCRIPTIONAL REGULATOR"/>
    <property type="match status" value="1"/>
</dbReference>
<dbReference type="PATRIC" id="fig|1294142.3.peg.3159"/>
<dbReference type="PANTHER" id="PTHR43130:SF15">
    <property type="entry name" value="THIJ_PFPI FAMILY PROTEIN (AFU_ORTHOLOGUE AFUA_5G14240)"/>
    <property type="match status" value="1"/>
</dbReference>
<gene>
    <name evidence="2" type="ORF">CINTURNW_3037</name>
</gene>
<dbReference type="STRING" id="1294142.CINTURNW_3037"/>
<dbReference type="eggNOG" id="COG0693">
    <property type="taxonomic scope" value="Bacteria"/>
</dbReference>
<feature type="domain" description="DJ-1/PfpI" evidence="1">
    <location>
        <begin position="6"/>
        <end position="169"/>
    </location>
</feature>
<dbReference type="InterPro" id="IPR029062">
    <property type="entry name" value="Class_I_gatase-like"/>
</dbReference>
<reference evidence="2 3" key="1">
    <citation type="journal article" date="2013" name="Genome Announc.">
        <title>Draft Genome Sequence of the Hydrogen- and Ethanol-Producing Bacterium Clostridium intestinale Strain URNW.</title>
        <authorList>
            <person name="Lal S."/>
            <person name="Ramachandran U."/>
            <person name="Zhang X."/>
            <person name="Sparling R."/>
            <person name="Levin D.B."/>
        </authorList>
    </citation>
    <scope>NUCLEOTIDE SEQUENCE [LARGE SCALE GENOMIC DNA]</scope>
    <source>
        <strain evidence="2 3">URNW</strain>
    </source>
</reference>
<protein>
    <submittedName>
        <fullName evidence="2">Intracellular protease/amidase related enzyme (ThiJ family) protein</fullName>
    </submittedName>
</protein>
<proteinExistence type="predicted"/>
<comment type="caution">
    <text evidence="2">The sequence shown here is derived from an EMBL/GenBank/DDBJ whole genome shotgun (WGS) entry which is preliminary data.</text>
</comment>
<dbReference type="Pfam" id="PF01965">
    <property type="entry name" value="DJ-1_PfpI"/>
    <property type="match status" value="1"/>
</dbReference>
<evidence type="ECO:0000313" key="3">
    <source>
        <dbReference type="Proteomes" id="UP000016721"/>
    </source>
</evidence>
<accession>U2N2A5</accession>
<organism evidence="2 3">
    <name type="scientific">Clostridium intestinale URNW</name>
    <dbReference type="NCBI Taxonomy" id="1294142"/>
    <lineage>
        <taxon>Bacteria</taxon>
        <taxon>Bacillati</taxon>
        <taxon>Bacillota</taxon>
        <taxon>Clostridia</taxon>
        <taxon>Eubacteriales</taxon>
        <taxon>Clostridiaceae</taxon>
        <taxon>Clostridium</taxon>
    </lineage>
</organism>
<dbReference type="GO" id="GO:0008233">
    <property type="term" value="F:peptidase activity"/>
    <property type="evidence" value="ECO:0007669"/>
    <property type="project" value="UniProtKB-KW"/>
</dbReference>
<name>U2N2A5_9CLOT</name>
<keyword evidence="2" id="KW-0378">Hydrolase</keyword>
<sequence length="201" mass="22845">MVEIYRINVVLFNDFETLDVFGPVEIFGCVKEEFKMNFISMDSGIITSSQDVKTQTDKYEYSSKYKEIVFIPGGAGTRKGVEDYDLLKYIKDISLYSKYILTVCTGSALLAKSGLLDGREATSNKRSFNWVKEQSDKVLWIKEARWVKDGNIYTSSGVSAGIDMSLGFISDILGRDVALNICNRIEYIWNEDPKKDLFKVE</sequence>
<dbReference type="RefSeq" id="WP_021803012.1">
    <property type="nucleotide sequence ID" value="NZ_KI273145.1"/>
</dbReference>
<keyword evidence="2" id="KW-0645">Protease</keyword>
<evidence type="ECO:0000313" key="2">
    <source>
        <dbReference type="EMBL" id="ERK29627.1"/>
    </source>
</evidence>
<dbReference type="HOGENOM" id="CLU_000445_44_8_9"/>
<dbReference type="AlphaFoldDB" id="U2N2A5"/>
<dbReference type="SUPFAM" id="SSF52317">
    <property type="entry name" value="Class I glutamine amidotransferase-like"/>
    <property type="match status" value="1"/>
</dbReference>
<keyword evidence="3" id="KW-1185">Reference proteome</keyword>
<evidence type="ECO:0000259" key="1">
    <source>
        <dbReference type="Pfam" id="PF01965"/>
    </source>
</evidence>